<dbReference type="EMBL" id="ACEQ02000087">
    <property type="protein sequence ID" value="EEZ74243.1"/>
    <property type="molecule type" value="Genomic_DNA"/>
</dbReference>
<sequence length="45" mass="5365">MDVSGFIHYRINHSKEFADRQNHINGIENFWNQSNASCEIQRNRS</sequence>
<protein>
    <recommendedName>
        <fullName evidence="4">Transposase</fullName>
    </recommendedName>
</protein>
<evidence type="ECO:0000313" key="3">
    <source>
        <dbReference type="Proteomes" id="UP000003843"/>
    </source>
</evidence>
<dbReference type="EMBL" id="ACEQ02000096">
    <property type="protein sequence ID" value="EEZ74226.1"/>
    <property type="molecule type" value="Genomic_DNA"/>
</dbReference>
<dbReference type="Proteomes" id="UP000003843">
    <property type="component" value="Unassembled WGS sequence"/>
</dbReference>
<organism evidence="2 3">
    <name type="scientific">Neisseria lactamica ATCC 23970</name>
    <dbReference type="NCBI Taxonomy" id="546265"/>
    <lineage>
        <taxon>Bacteria</taxon>
        <taxon>Pseudomonadati</taxon>
        <taxon>Pseudomonadota</taxon>
        <taxon>Betaproteobacteria</taxon>
        <taxon>Neisseriales</taxon>
        <taxon>Neisseriaceae</taxon>
        <taxon>Neisseria</taxon>
    </lineage>
</organism>
<gene>
    <name evidence="2" type="ORF">NEILACOT_05739</name>
    <name evidence="1" type="ORF">NEILACOT_05757</name>
</gene>
<accession>D0WDV1</accession>
<dbReference type="AlphaFoldDB" id="D0WDV1"/>
<comment type="caution">
    <text evidence="2">The sequence shown here is derived from an EMBL/GenBank/DDBJ whole genome shotgun (WGS) entry which is preliminary data.</text>
</comment>
<evidence type="ECO:0000313" key="2">
    <source>
        <dbReference type="EMBL" id="EEZ74243.1"/>
    </source>
</evidence>
<evidence type="ECO:0000313" key="1">
    <source>
        <dbReference type="EMBL" id="EEZ74226.1"/>
    </source>
</evidence>
<name>D0WDV1_NEILA</name>
<proteinExistence type="predicted"/>
<reference evidence="2 3" key="1">
    <citation type="submission" date="2009-10" db="EMBL/GenBank/DDBJ databases">
        <authorList>
            <person name="Weinstock G."/>
            <person name="Sodergren E."/>
            <person name="Clifton S."/>
            <person name="Fulton L."/>
            <person name="Fulton B."/>
            <person name="Courtney L."/>
            <person name="Fronick C."/>
            <person name="Harrison M."/>
            <person name="Strong C."/>
            <person name="Farmer C."/>
            <person name="Delahaunty K."/>
            <person name="Markovic C."/>
            <person name="Hall O."/>
            <person name="Minx P."/>
            <person name="Tomlinson C."/>
            <person name="Mitreva M."/>
            <person name="Nelson J."/>
            <person name="Hou S."/>
            <person name="Wollam A."/>
            <person name="Pepin K.H."/>
            <person name="Johnson M."/>
            <person name="Bhonagiri V."/>
            <person name="Nash W.E."/>
            <person name="Warren W."/>
            <person name="Chinwalla A."/>
            <person name="Mardis E.R."/>
            <person name="Wilson R.K."/>
        </authorList>
    </citation>
    <scope>NUCLEOTIDE SEQUENCE [LARGE SCALE GENOMIC DNA]</scope>
    <source>
        <strain evidence="2 3">ATCC 23970</strain>
    </source>
</reference>
<evidence type="ECO:0008006" key="4">
    <source>
        <dbReference type="Google" id="ProtNLM"/>
    </source>
</evidence>